<name>A0ABQ5M7I6_9FIRM</name>
<evidence type="ECO:0000313" key="1">
    <source>
        <dbReference type="EMBL" id="GLB30559.1"/>
    </source>
</evidence>
<proteinExistence type="predicted"/>
<gene>
    <name evidence="1" type="ORF">LAD12857_24820</name>
</gene>
<dbReference type="EMBL" id="BRPJ01000040">
    <property type="protein sequence ID" value="GLB30559.1"/>
    <property type="molecule type" value="Genomic_DNA"/>
</dbReference>
<dbReference type="RefSeq" id="WP_170313349.1">
    <property type="nucleotide sequence ID" value="NZ_QOHO01000012.1"/>
</dbReference>
<dbReference type="Proteomes" id="UP001419084">
    <property type="component" value="Unassembled WGS sequence"/>
</dbReference>
<protein>
    <submittedName>
        <fullName evidence="1">Uncharacterized protein</fullName>
    </submittedName>
</protein>
<accession>A0ABQ5M7I6</accession>
<evidence type="ECO:0000313" key="2">
    <source>
        <dbReference type="Proteomes" id="UP001419084"/>
    </source>
</evidence>
<comment type="caution">
    <text evidence="1">The sequence shown here is derived from an EMBL/GenBank/DDBJ whole genome shotgun (WGS) entry which is preliminary data.</text>
</comment>
<reference evidence="1 2" key="1">
    <citation type="journal article" date="2024" name="Int. J. Syst. Evol. Microbiol.">
        <title>Lacrimispora brassicae sp. nov. isolated from fermented cabbage, and proposal of Clostridium indicum Gundawar et al. 2019 and Clostridium methoxybenzovorans Mechichi et al. 1999 as heterotypic synonyms of Lacrimispora amygdalina (Parshina et al. 2003) Haas and Blanchard 2020 and Lacrimispora indolis (McClung and McCoy 1957) Haas and Blanchard 2020, respectively.</title>
        <authorList>
            <person name="Kobayashi H."/>
            <person name="Tanizawa Y."/>
            <person name="Sakamoto M."/>
            <person name="Ohkuma M."/>
            <person name="Tohno M."/>
        </authorList>
    </citation>
    <scope>NUCLEOTIDE SEQUENCE [LARGE SCALE GENOMIC DNA]</scope>
    <source>
        <strain evidence="1 2">DSM 12857</strain>
    </source>
</reference>
<organism evidence="1 2">
    <name type="scientific">Lacrimispora amygdalina</name>
    <dbReference type="NCBI Taxonomy" id="253257"/>
    <lineage>
        <taxon>Bacteria</taxon>
        <taxon>Bacillati</taxon>
        <taxon>Bacillota</taxon>
        <taxon>Clostridia</taxon>
        <taxon>Lachnospirales</taxon>
        <taxon>Lachnospiraceae</taxon>
        <taxon>Lacrimispora</taxon>
    </lineage>
</organism>
<keyword evidence="2" id="KW-1185">Reference proteome</keyword>
<sequence>MGYYTVVLMCVVGLLAFNEINSLKREIRNQEERLSQLEKLMKSED</sequence>